<evidence type="ECO:0000256" key="3">
    <source>
        <dbReference type="ARBA" id="ARBA00022989"/>
    </source>
</evidence>
<name>A0A917IF32_9MICO</name>
<dbReference type="InterPro" id="IPR049453">
    <property type="entry name" value="Memb_transporter_dom"/>
</dbReference>
<dbReference type="AlphaFoldDB" id="A0A917IF32"/>
<evidence type="ECO:0000256" key="1">
    <source>
        <dbReference type="ARBA" id="ARBA00004141"/>
    </source>
</evidence>
<evidence type="ECO:0000256" key="2">
    <source>
        <dbReference type="ARBA" id="ARBA00022692"/>
    </source>
</evidence>
<gene>
    <name evidence="7" type="ORF">GCM10010921_17470</name>
</gene>
<accession>A0A917IF32</accession>
<keyword evidence="4 5" id="KW-0472">Membrane</keyword>
<evidence type="ECO:0000256" key="4">
    <source>
        <dbReference type="ARBA" id="ARBA00023136"/>
    </source>
</evidence>
<evidence type="ECO:0000313" key="7">
    <source>
        <dbReference type="EMBL" id="GGH43505.1"/>
    </source>
</evidence>
<reference evidence="7" key="2">
    <citation type="submission" date="2020-09" db="EMBL/GenBank/DDBJ databases">
        <authorList>
            <person name="Sun Q."/>
            <person name="Zhou Y."/>
        </authorList>
    </citation>
    <scope>NUCLEOTIDE SEQUENCE</scope>
    <source>
        <strain evidence="7">CGMCC 1.15794</strain>
    </source>
</reference>
<evidence type="ECO:0000256" key="5">
    <source>
        <dbReference type="SAM" id="Phobius"/>
    </source>
</evidence>
<keyword evidence="8" id="KW-1185">Reference proteome</keyword>
<sequence>MSDAQPTPPPTNTVAVPITWRTRLSPRPGLARLRESWVAVAQIVTAATCAYLIGRYAFGHETPMIAATVAISSLGLARDARPRRVAETVVGMLTGILVSEALRLLFGSGWWQLAVTLGVTMLTARFLSASPAFAIAAAIQAAIAMILPLAPVPFSRLLDGVIGGALAVLVTALLPRNPLTVVQRDARAFFAGFDAAAARLVTALRHGDRRRAERGLEKARGLQPALDAWRTALESGQSIARISPFLRGRRAELERQARMLHAMDLAMRNLRVVARRIVYVCDDGRPLPVPAEALAELTRAATVVAASLDDISEEPVAREALLAFARRLDPARMLPGAPLGEQALVSAMRPLVVDLLVATGMPPADARAALPRL</sequence>
<feature type="domain" description="Integral membrane bound transporter" evidence="6">
    <location>
        <begin position="50"/>
        <end position="170"/>
    </location>
</feature>
<reference evidence="7" key="1">
    <citation type="journal article" date="2014" name="Int. J. Syst. Evol. Microbiol.">
        <title>Complete genome sequence of Corynebacterium casei LMG S-19264T (=DSM 44701T), isolated from a smear-ripened cheese.</title>
        <authorList>
            <consortium name="US DOE Joint Genome Institute (JGI-PGF)"/>
            <person name="Walter F."/>
            <person name="Albersmeier A."/>
            <person name="Kalinowski J."/>
            <person name="Ruckert C."/>
        </authorList>
    </citation>
    <scope>NUCLEOTIDE SEQUENCE</scope>
    <source>
        <strain evidence="7">CGMCC 1.15794</strain>
    </source>
</reference>
<organism evidence="7 8">
    <name type="scientific">Microbacterium album</name>
    <dbReference type="NCBI Taxonomy" id="2053191"/>
    <lineage>
        <taxon>Bacteria</taxon>
        <taxon>Bacillati</taxon>
        <taxon>Actinomycetota</taxon>
        <taxon>Actinomycetes</taxon>
        <taxon>Micrococcales</taxon>
        <taxon>Microbacteriaceae</taxon>
        <taxon>Microbacterium</taxon>
    </lineage>
</organism>
<feature type="transmembrane region" description="Helical" evidence="5">
    <location>
        <begin position="157"/>
        <end position="174"/>
    </location>
</feature>
<feature type="transmembrane region" description="Helical" evidence="5">
    <location>
        <begin position="37"/>
        <end position="54"/>
    </location>
</feature>
<keyword evidence="3 5" id="KW-1133">Transmembrane helix</keyword>
<dbReference type="Proteomes" id="UP000657592">
    <property type="component" value="Unassembled WGS sequence"/>
</dbReference>
<dbReference type="GO" id="GO:0016020">
    <property type="term" value="C:membrane"/>
    <property type="evidence" value="ECO:0007669"/>
    <property type="project" value="UniProtKB-SubCell"/>
</dbReference>
<feature type="transmembrane region" description="Helical" evidence="5">
    <location>
        <begin position="131"/>
        <end position="150"/>
    </location>
</feature>
<evidence type="ECO:0000313" key="8">
    <source>
        <dbReference type="Proteomes" id="UP000657592"/>
    </source>
</evidence>
<protein>
    <submittedName>
        <fullName evidence="7">FUSC family protein</fullName>
    </submittedName>
</protein>
<dbReference type="EMBL" id="BMJY01000006">
    <property type="protein sequence ID" value="GGH43505.1"/>
    <property type="molecule type" value="Genomic_DNA"/>
</dbReference>
<evidence type="ECO:0000259" key="6">
    <source>
        <dbReference type="Pfam" id="PF13515"/>
    </source>
</evidence>
<proteinExistence type="predicted"/>
<keyword evidence="2 5" id="KW-0812">Transmembrane</keyword>
<dbReference type="RefSeq" id="WP_188755896.1">
    <property type="nucleotide sequence ID" value="NZ_BMJY01000006.1"/>
</dbReference>
<dbReference type="Pfam" id="PF13515">
    <property type="entry name" value="FUSC_2"/>
    <property type="match status" value="1"/>
</dbReference>
<comment type="caution">
    <text evidence="7">The sequence shown here is derived from an EMBL/GenBank/DDBJ whole genome shotgun (WGS) entry which is preliminary data.</text>
</comment>
<comment type="subcellular location">
    <subcellularLocation>
        <location evidence="1">Membrane</location>
        <topology evidence="1">Multi-pass membrane protein</topology>
    </subcellularLocation>
</comment>